<feature type="transmembrane region" description="Helical" evidence="1">
    <location>
        <begin position="9"/>
        <end position="28"/>
    </location>
</feature>
<evidence type="ECO:0000313" key="2">
    <source>
        <dbReference type="EMBL" id="BAZ96847.1"/>
    </source>
</evidence>
<evidence type="ECO:0000256" key="1">
    <source>
        <dbReference type="SAM" id="Phobius"/>
    </source>
</evidence>
<proteinExistence type="predicted"/>
<keyword evidence="1" id="KW-1133">Transmembrane helix</keyword>
<reference evidence="2 3" key="1">
    <citation type="journal article" date="2017" name="Sci. Rep.">
        <title>Isolation and genomic characterization of a Dehalococcoides strain suggests genomic rearrangement during culture.</title>
        <authorList>
            <person name="Yohda M."/>
            <person name="Ikegami K."/>
            <person name="Aita Y."/>
            <person name="Kitajima M."/>
            <person name="Takechi A."/>
            <person name="Iwamoto M."/>
            <person name="Fukuda T."/>
            <person name="Tamura N."/>
            <person name="Shibasaki J."/>
            <person name="Koike S."/>
            <person name="Komatsu D."/>
            <person name="Miyagi S."/>
            <person name="Nishimura M."/>
            <person name="Uchino Y."/>
            <person name="Shiroma A."/>
            <person name="Shimoji M."/>
            <person name="Tamotsu H."/>
            <person name="Ashimine N."/>
            <person name="Shinzato M."/>
            <person name="Ohki S."/>
            <person name="Nakano K."/>
            <person name="Teruya K."/>
            <person name="Satou K."/>
            <person name="Hirano T."/>
            <person name="Yagi O."/>
        </authorList>
    </citation>
    <scope>NUCLEOTIDE SEQUENCE [LARGE SCALE GENOMIC DNA]</scope>
    <source>
        <strain evidence="2 3">UCH-ATV1</strain>
    </source>
</reference>
<evidence type="ECO:0008006" key="4">
    <source>
        <dbReference type="Google" id="ProtNLM"/>
    </source>
</evidence>
<keyword evidence="1" id="KW-0472">Membrane</keyword>
<dbReference type="PROSITE" id="PS51257">
    <property type="entry name" value="PROKAR_LIPOPROTEIN"/>
    <property type="match status" value="1"/>
</dbReference>
<protein>
    <recommendedName>
        <fullName evidence="4">Lipoprotein</fullName>
    </recommendedName>
</protein>
<accession>A0AB33HVQ6</accession>
<dbReference type="Proteomes" id="UP000218257">
    <property type="component" value="Chromosome"/>
</dbReference>
<dbReference type="RefSeq" id="WP_278532234.1">
    <property type="nucleotide sequence ID" value="NZ_JADIIK010000012.1"/>
</dbReference>
<evidence type="ECO:0000313" key="3">
    <source>
        <dbReference type="Proteomes" id="UP000218257"/>
    </source>
</evidence>
<keyword evidence="1" id="KW-0812">Transmembrane</keyword>
<organism evidence="2 3">
    <name type="scientific">Dehalococcoides mccartyi</name>
    <dbReference type="NCBI Taxonomy" id="61435"/>
    <lineage>
        <taxon>Bacteria</taxon>
        <taxon>Bacillati</taxon>
        <taxon>Chloroflexota</taxon>
        <taxon>Dehalococcoidia</taxon>
        <taxon>Dehalococcoidales</taxon>
        <taxon>Dehalococcoidaceae</taxon>
        <taxon>Dehalococcoides</taxon>
    </lineage>
</organism>
<dbReference type="EMBL" id="AP017649">
    <property type="protein sequence ID" value="BAZ96847.1"/>
    <property type="molecule type" value="Genomic_DNA"/>
</dbReference>
<sequence>MKHLIQDRMAIINAVFSIIIFIFLGGLLGCSSKQSKVEDTTCYTAVETQIDATLSTAINDDGLPIEPSTVFNTDSKAIRLDKSA</sequence>
<name>A0AB33HVQ6_9CHLR</name>
<gene>
    <name evidence="2" type="ORF">DEHALATV1_0219</name>
</gene>
<dbReference type="AlphaFoldDB" id="A0AB33HVQ6"/>